<dbReference type="Proteomes" id="UP000234950">
    <property type="component" value="Unassembled WGS sequence"/>
</dbReference>
<organism evidence="2 3">
    <name type="scientific">Neobacillus cucumis</name>
    <dbReference type="NCBI Taxonomy" id="1740721"/>
    <lineage>
        <taxon>Bacteria</taxon>
        <taxon>Bacillati</taxon>
        <taxon>Bacillota</taxon>
        <taxon>Bacilli</taxon>
        <taxon>Bacillales</taxon>
        <taxon>Bacillaceae</taxon>
        <taxon>Neobacillus</taxon>
    </lineage>
</organism>
<keyword evidence="3" id="KW-1185">Reference proteome</keyword>
<feature type="domain" description="GGDEF" evidence="1">
    <location>
        <begin position="344"/>
        <end position="472"/>
    </location>
</feature>
<dbReference type="PANTHER" id="PTHR45138:SF9">
    <property type="entry name" value="DIGUANYLATE CYCLASE DGCM-RELATED"/>
    <property type="match status" value="1"/>
</dbReference>
<dbReference type="Gene3D" id="3.30.450.40">
    <property type="match status" value="2"/>
</dbReference>
<dbReference type="Gene3D" id="3.30.70.270">
    <property type="match status" value="1"/>
</dbReference>
<name>A0A2N5HMG4_9BACI</name>
<dbReference type="GO" id="GO:0005886">
    <property type="term" value="C:plasma membrane"/>
    <property type="evidence" value="ECO:0007669"/>
    <property type="project" value="TreeGrafter"/>
</dbReference>
<evidence type="ECO:0000313" key="3">
    <source>
        <dbReference type="Proteomes" id="UP000234950"/>
    </source>
</evidence>
<evidence type="ECO:0000313" key="2">
    <source>
        <dbReference type="EMBL" id="PLS06668.1"/>
    </source>
</evidence>
<proteinExistence type="predicted"/>
<dbReference type="GO" id="GO:0052621">
    <property type="term" value="F:diguanylate cyclase activity"/>
    <property type="evidence" value="ECO:0007669"/>
    <property type="project" value="TreeGrafter"/>
</dbReference>
<dbReference type="InterPro" id="IPR000160">
    <property type="entry name" value="GGDEF_dom"/>
</dbReference>
<dbReference type="SUPFAM" id="SSF55073">
    <property type="entry name" value="Nucleotide cyclase"/>
    <property type="match status" value="1"/>
</dbReference>
<dbReference type="InterPro" id="IPR050469">
    <property type="entry name" value="Diguanylate_Cyclase"/>
</dbReference>
<comment type="caution">
    <text evidence="2">The sequence shown here is derived from an EMBL/GenBank/DDBJ whole genome shotgun (WGS) entry which is preliminary data.</text>
</comment>
<sequence>MQNVFSKGDLLLDAEKYKKLFQISEKFYSTLEVDNLLAEIFITLKEIYPSYSYYLLLSLDSYNHNDLPIIDLEYDSENMMVINAYESGQIQFESSEVSNHAILYAPLKGKSAIYGVMQVIVPEVTEFPAVEAEFIGLLSNSAGAALENAKIHQQAQRTISDLQLINKTSHQLNSNQPLVETLTFMSGQIKDSFEAQEVGFFLFSKDQLKAKVIPGSTSFFYTQQARIYIDYIKGKFQQSNEPLFIGDLEIPKQPHTVFHSIMAVPVVISKKLKGFSIIMHQDPYFFPFEAFKLLQSLVHHSSLALTNALLRDELEKLVITDHLTKLHSRKFLDEKIQQSMNIDQEGTFILIDIDNFKEINDTYGHQIGDMILVQVANLIKGSIRESDIGARWGGEELAIYLPRVPLETGVAIAQRILNKVSECSDPHITVSCGVSCWKKEWNDTYQYLFKRADEALYRAKETGKNKVVIQEDTSLASYQNII</sequence>
<dbReference type="PROSITE" id="PS50887">
    <property type="entry name" value="GGDEF"/>
    <property type="match status" value="1"/>
</dbReference>
<dbReference type="Pfam" id="PF00990">
    <property type="entry name" value="GGDEF"/>
    <property type="match status" value="1"/>
</dbReference>
<dbReference type="InterPro" id="IPR043128">
    <property type="entry name" value="Rev_trsase/Diguanyl_cyclase"/>
</dbReference>
<reference evidence="2 3" key="1">
    <citation type="submission" date="2017-11" db="EMBL/GenBank/DDBJ databases">
        <title>Comparitive Functional Genomics of Dry Heat Resistant strains isolated from the Viking Spacecraft.</title>
        <authorList>
            <person name="Seuylemezian A."/>
            <person name="Cooper K."/>
            <person name="Vaishampayan P."/>
        </authorList>
    </citation>
    <scope>NUCLEOTIDE SEQUENCE [LARGE SCALE GENOMIC DNA]</scope>
    <source>
        <strain evidence="2 3">V32-6</strain>
    </source>
</reference>
<dbReference type="OrthoDB" id="9759607at2"/>
<dbReference type="InterPro" id="IPR029787">
    <property type="entry name" value="Nucleotide_cyclase"/>
</dbReference>
<accession>A0A2N5HMG4</accession>
<dbReference type="FunFam" id="3.30.70.270:FF:000001">
    <property type="entry name" value="Diguanylate cyclase domain protein"/>
    <property type="match status" value="1"/>
</dbReference>
<dbReference type="CDD" id="cd01949">
    <property type="entry name" value="GGDEF"/>
    <property type="match status" value="1"/>
</dbReference>
<dbReference type="GO" id="GO:1902201">
    <property type="term" value="P:negative regulation of bacterial-type flagellum-dependent cell motility"/>
    <property type="evidence" value="ECO:0007669"/>
    <property type="project" value="TreeGrafter"/>
</dbReference>
<dbReference type="NCBIfam" id="TIGR00254">
    <property type="entry name" value="GGDEF"/>
    <property type="match status" value="1"/>
</dbReference>
<dbReference type="SMART" id="SM00267">
    <property type="entry name" value="GGDEF"/>
    <property type="match status" value="1"/>
</dbReference>
<gene>
    <name evidence="2" type="ORF">CVD27_07275</name>
</gene>
<dbReference type="RefSeq" id="WP_101647251.1">
    <property type="nucleotide sequence ID" value="NZ_PGVE01000032.1"/>
</dbReference>
<dbReference type="SUPFAM" id="SSF55781">
    <property type="entry name" value="GAF domain-like"/>
    <property type="match status" value="2"/>
</dbReference>
<dbReference type="GO" id="GO:0043709">
    <property type="term" value="P:cell adhesion involved in single-species biofilm formation"/>
    <property type="evidence" value="ECO:0007669"/>
    <property type="project" value="TreeGrafter"/>
</dbReference>
<evidence type="ECO:0000259" key="1">
    <source>
        <dbReference type="PROSITE" id="PS50887"/>
    </source>
</evidence>
<dbReference type="InterPro" id="IPR029016">
    <property type="entry name" value="GAF-like_dom_sf"/>
</dbReference>
<dbReference type="PANTHER" id="PTHR45138">
    <property type="entry name" value="REGULATORY COMPONENTS OF SENSORY TRANSDUCTION SYSTEM"/>
    <property type="match status" value="1"/>
</dbReference>
<dbReference type="AlphaFoldDB" id="A0A2N5HMG4"/>
<protein>
    <submittedName>
        <fullName evidence="2">GGDEF domain-containing protein</fullName>
    </submittedName>
</protein>
<dbReference type="EMBL" id="PGVE01000032">
    <property type="protein sequence ID" value="PLS06668.1"/>
    <property type="molecule type" value="Genomic_DNA"/>
</dbReference>